<dbReference type="PANTHER" id="PTHR19375">
    <property type="entry name" value="HEAT SHOCK PROTEIN 70KDA"/>
    <property type="match status" value="1"/>
</dbReference>
<dbReference type="Pfam" id="PF00012">
    <property type="entry name" value="HSP70"/>
    <property type="match status" value="2"/>
</dbReference>
<dbReference type="PROSITE" id="PS01036">
    <property type="entry name" value="HSP70_3"/>
    <property type="match status" value="1"/>
</dbReference>
<dbReference type="PROSITE" id="PS00297">
    <property type="entry name" value="HSP70_1"/>
    <property type="match status" value="1"/>
</dbReference>
<dbReference type="EMBL" id="JAASAI010000016">
    <property type="protein sequence ID" value="NIL23785.1"/>
    <property type="molecule type" value="Genomic_DNA"/>
</dbReference>
<dbReference type="SUPFAM" id="SSF100920">
    <property type="entry name" value="Heat shock protein 70kD (HSP70), peptide-binding domain"/>
    <property type="match status" value="1"/>
</dbReference>
<dbReference type="InterPro" id="IPR013126">
    <property type="entry name" value="Hsp_70_fam"/>
</dbReference>
<dbReference type="Proteomes" id="UP000712947">
    <property type="component" value="Unassembled WGS sequence"/>
</dbReference>
<evidence type="ECO:0000256" key="5">
    <source>
        <dbReference type="RuleBase" id="RU003322"/>
    </source>
</evidence>
<dbReference type="InterPro" id="IPR018181">
    <property type="entry name" value="Heat_shock_70_CS"/>
</dbReference>
<dbReference type="GO" id="GO:0140662">
    <property type="term" value="F:ATP-dependent protein folding chaperone"/>
    <property type="evidence" value="ECO:0007669"/>
    <property type="project" value="InterPro"/>
</dbReference>
<name>A0AA44CN37_YERMO</name>
<dbReference type="InterPro" id="IPR043129">
    <property type="entry name" value="ATPase_NBD"/>
</dbReference>
<proteinExistence type="inferred from homology"/>
<evidence type="ECO:0000256" key="3">
    <source>
        <dbReference type="ARBA" id="ARBA00022840"/>
    </source>
</evidence>
<evidence type="ECO:0000256" key="2">
    <source>
        <dbReference type="ARBA" id="ARBA00022741"/>
    </source>
</evidence>
<comment type="caution">
    <text evidence="6">The sequence shown here is derived from an EMBL/GenBank/DDBJ whole genome shotgun (WGS) entry which is preliminary data.</text>
</comment>
<dbReference type="SUPFAM" id="SSF53067">
    <property type="entry name" value="Actin-like ATPase domain"/>
    <property type="match status" value="2"/>
</dbReference>
<dbReference type="GO" id="GO:0005524">
    <property type="term" value="F:ATP binding"/>
    <property type="evidence" value="ECO:0007669"/>
    <property type="project" value="UniProtKB-KW"/>
</dbReference>
<dbReference type="AlphaFoldDB" id="A0AA44CN37"/>
<reference evidence="6" key="1">
    <citation type="submission" date="2020-03" db="EMBL/GenBank/DDBJ databases">
        <authorList>
            <person name="Kislichkina A."/>
            <person name="Dentovskaya S."/>
            <person name="Shaikhutdinov R."/>
            <person name="Ivanov S."/>
            <person name="Sizova A."/>
            <person name="Solomentsev V."/>
            <person name="Bogun A."/>
        </authorList>
    </citation>
    <scope>NUCLEOTIDE SEQUENCE</scope>
    <source>
        <strain evidence="6">SCPM-O-B-7610</strain>
    </source>
</reference>
<dbReference type="Gene3D" id="3.30.420.40">
    <property type="match status" value="2"/>
</dbReference>
<evidence type="ECO:0000313" key="7">
    <source>
        <dbReference type="Proteomes" id="UP000712947"/>
    </source>
</evidence>
<dbReference type="InterPro" id="IPR029047">
    <property type="entry name" value="HSP70_peptide-bd_sf"/>
</dbReference>
<dbReference type="RefSeq" id="WP_050536250.1">
    <property type="nucleotide sequence ID" value="NZ_CABHYO010000032.1"/>
</dbReference>
<sequence>MPSPDVAQANTLIGIDLGTSNSAVSLWQDGQAILLPNAEGEHLTPSVVGVNDHGQFIVGQAAKSRLQSHPQLTAASFKRQMGADYTFHLGQNKLRPEELSALLLQQLKADAERYLGYGVSDAIITVPAYFNNVQRQAVKTAGRIAGLNVVRLLNEPTAASLAYGLLNNTQQKYLTFDLGGGTFDVSVIDMFEGVIEVRASCGDIFLGGDDFTRQIHQWMLQVHPLSSPEASELSAHLTLLAEKMKCDLTFSAHTRAQLVWQGQTYEWQLNETLLAEICEELLNRLKKPVLQALRDARFSSDELDHVLLVGGATRMPLIRQAVTRMFGHFPRTELNPDEAVALGAGIQAGMVLMDQAVEDIILTDVMPYSLGIGVARQNHESIDGGYFLPLIERNSFVPVSTVQRVNTVYDHQQQVDVQIYQGEARKVAENILLGQLNLPVPRRKAGEVSIDIRFTYTLDGILEVECRLPDSDQVTSMIIERVPGQMSEEEIHASLLKLAAMKQHPREYQENKLLLAQGAQLYERCLAEERTTLDAYISYFELALDSQNVRRIATTRDELKAVIAHFSDERL</sequence>
<keyword evidence="3 5" id="KW-0067">ATP-binding</keyword>
<keyword evidence="2 5" id="KW-0547">Nucleotide-binding</keyword>
<dbReference type="Gene3D" id="2.60.34.10">
    <property type="entry name" value="Substrate Binding Domain Of DNAk, Chain A, domain 1"/>
    <property type="match status" value="1"/>
</dbReference>
<evidence type="ECO:0000256" key="4">
    <source>
        <dbReference type="ARBA" id="ARBA00023186"/>
    </source>
</evidence>
<comment type="similarity">
    <text evidence="1 5">Belongs to the heat shock protein 70 family.</text>
</comment>
<keyword evidence="4" id="KW-0143">Chaperone</keyword>
<dbReference type="PRINTS" id="PR00301">
    <property type="entry name" value="HEATSHOCK70"/>
</dbReference>
<evidence type="ECO:0000313" key="6">
    <source>
        <dbReference type="EMBL" id="NIL23785.1"/>
    </source>
</evidence>
<dbReference type="FunFam" id="3.30.420.40:FF:000071">
    <property type="entry name" value="Molecular chaperone DnaK"/>
    <property type="match status" value="1"/>
</dbReference>
<evidence type="ECO:0000256" key="1">
    <source>
        <dbReference type="ARBA" id="ARBA00007381"/>
    </source>
</evidence>
<protein>
    <submittedName>
        <fullName evidence="6">Molecular chaperone HscC</fullName>
    </submittedName>
</protein>
<organism evidence="6 7">
    <name type="scientific">Yersinia mollaretii</name>
    <dbReference type="NCBI Taxonomy" id="33060"/>
    <lineage>
        <taxon>Bacteria</taxon>
        <taxon>Pseudomonadati</taxon>
        <taxon>Pseudomonadota</taxon>
        <taxon>Gammaproteobacteria</taxon>
        <taxon>Enterobacterales</taxon>
        <taxon>Yersiniaceae</taxon>
        <taxon>Yersinia</taxon>
    </lineage>
</organism>
<dbReference type="Gene3D" id="3.90.640.10">
    <property type="entry name" value="Actin, Chain A, domain 4"/>
    <property type="match status" value="1"/>
</dbReference>
<gene>
    <name evidence="6" type="ORF">HB991_14865</name>
</gene>
<accession>A0AA44CN37</accession>